<evidence type="ECO:0000256" key="10">
    <source>
        <dbReference type="SAM" id="Phobius"/>
    </source>
</evidence>
<dbReference type="CDD" id="cd04590">
    <property type="entry name" value="CBS_pair_CorC_HlyC_assoc"/>
    <property type="match status" value="1"/>
</dbReference>
<keyword evidence="5 10" id="KW-1133">Transmembrane helix</keyword>
<evidence type="ECO:0000256" key="9">
    <source>
        <dbReference type="PROSITE-ProRule" id="PRU00703"/>
    </source>
</evidence>
<gene>
    <name evidence="13" type="ORF">MNV_370013</name>
</gene>
<dbReference type="InterPro" id="IPR046342">
    <property type="entry name" value="CBS_dom_sf"/>
</dbReference>
<evidence type="ECO:0000256" key="4">
    <source>
        <dbReference type="ARBA" id="ARBA00022737"/>
    </source>
</evidence>
<dbReference type="GO" id="GO:0005886">
    <property type="term" value="C:plasma membrane"/>
    <property type="evidence" value="ECO:0007669"/>
    <property type="project" value="TreeGrafter"/>
</dbReference>
<dbReference type="PANTHER" id="PTHR22777:SF17">
    <property type="entry name" value="UPF0053 PROTEIN SLL0260"/>
    <property type="match status" value="1"/>
</dbReference>
<keyword evidence="7 10" id="KW-0472">Membrane</keyword>
<dbReference type="PANTHER" id="PTHR22777">
    <property type="entry name" value="HEMOLYSIN-RELATED"/>
    <property type="match status" value="1"/>
</dbReference>
<evidence type="ECO:0000259" key="11">
    <source>
        <dbReference type="PROSITE" id="PS51371"/>
    </source>
</evidence>
<dbReference type="SMART" id="SM00116">
    <property type="entry name" value="CBS"/>
    <property type="match status" value="2"/>
</dbReference>
<evidence type="ECO:0000256" key="8">
    <source>
        <dbReference type="ARBA" id="ARBA00023167"/>
    </source>
</evidence>
<evidence type="ECO:0000256" key="6">
    <source>
        <dbReference type="ARBA" id="ARBA00023122"/>
    </source>
</evidence>
<keyword evidence="3 10" id="KW-0812">Transmembrane</keyword>
<dbReference type="PROSITE" id="PS51846">
    <property type="entry name" value="CNNM"/>
    <property type="match status" value="1"/>
</dbReference>
<feature type="transmembrane region" description="Helical" evidence="10">
    <location>
        <begin position="60"/>
        <end position="80"/>
    </location>
</feature>
<comment type="subcellular location">
    <subcellularLocation>
        <location evidence="1">Membrane</location>
        <topology evidence="1">Multi-pass membrane protein</topology>
    </subcellularLocation>
</comment>
<dbReference type="RefSeq" id="WP_096206156.1">
    <property type="nucleotide sequence ID" value="NZ_FZMP01000182.1"/>
</dbReference>
<organism evidence="13 14">
    <name type="scientific">Candidatus Methanoperedens nitratireducens</name>
    <dbReference type="NCBI Taxonomy" id="1392998"/>
    <lineage>
        <taxon>Archaea</taxon>
        <taxon>Methanobacteriati</taxon>
        <taxon>Methanobacteriota</taxon>
        <taxon>Stenosarchaea group</taxon>
        <taxon>Methanomicrobia</taxon>
        <taxon>Methanosarcinales</taxon>
        <taxon>ANME-2 cluster</taxon>
        <taxon>Candidatus Methanoperedentaceae</taxon>
        <taxon>Candidatus Methanoperedens</taxon>
    </lineage>
</organism>
<protein>
    <recommendedName>
        <fullName evidence="15">CBS domain-containing protein</fullName>
    </recommendedName>
</protein>
<dbReference type="Pfam" id="PF00571">
    <property type="entry name" value="CBS"/>
    <property type="match status" value="2"/>
</dbReference>
<feature type="transmembrane region" description="Helical" evidence="10">
    <location>
        <begin position="133"/>
        <end position="158"/>
    </location>
</feature>
<keyword evidence="8" id="KW-0486">Methionine biosynthesis</keyword>
<dbReference type="GO" id="GO:0009086">
    <property type="term" value="P:methionine biosynthetic process"/>
    <property type="evidence" value="ECO:0007669"/>
    <property type="project" value="UniProtKB-KW"/>
</dbReference>
<dbReference type="OrthoDB" id="9671at2157"/>
<dbReference type="Pfam" id="PF01595">
    <property type="entry name" value="CNNM"/>
    <property type="match status" value="1"/>
</dbReference>
<dbReference type="PROSITE" id="PS51371">
    <property type="entry name" value="CBS"/>
    <property type="match status" value="2"/>
</dbReference>
<evidence type="ECO:0000259" key="12">
    <source>
        <dbReference type="PROSITE" id="PS51846"/>
    </source>
</evidence>
<dbReference type="InterPro" id="IPR000644">
    <property type="entry name" value="CBS_dom"/>
</dbReference>
<evidence type="ECO:0000256" key="5">
    <source>
        <dbReference type="ARBA" id="ARBA00022989"/>
    </source>
</evidence>
<accession>A0A284VQA7</accession>
<feature type="domain" description="CBS" evidence="11">
    <location>
        <begin position="275"/>
        <end position="332"/>
    </location>
</feature>
<keyword evidence="2" id="KW-0028">Amino-acid biosynthesis</keyword>
<evidence type="ECO:0000313" key="14">
    <source>
        <dbReference type="Proteomes" id="UP000218615"/>
    </source>
</evidence>
<feature type="domain" description="CBS" evidence="11">
    <location>
        <begin position="210"/>
        <end position="269"/>
    </location>
</feature>
<reference evidence="14" key="1">
    <citation type="submission" date="2017-06" db="EMBL/GenBank/DDBJ databases">
        <authorList>
            <person name="Cremers G."/>
        </authorList>
    </citation>
    <scope>NUCLEOTIDE SEQUENCE [LARGE SCALE GENOMIC DNA]</scope>
</reference>
<dbReference type="AlphaFoldDB" id="A0A284VQA7"/>
<dbReference type="SUPFAM" id="SSF54631">
    <property type="entry name" value="CBS-domain pair"/>
    <property type="match status" value="1"/>
</dbReference>
<dbReference type="InterPro" id="IPR044751">
    <property type="entry name" value="Ion_transp-like_CBS"/>
</dbReference>
<proteinExistence type="predicted"/>
<dbReference type="EMBL" id="FZMP01000182">
    <property type="protein sequence ID" value="SNQ61471.1"/>
    <property type="molecule type" value="Genomic_DNA"/>
</dbReference>
<keyword evidence="6 9" id="KW-0129">CBS domain</keyword>
<feature type="domain" description="CNNM transmembrane" evidence="12">
    <location>
        <begin position="1"/>
        <end position="191"/>
    </location>
</feature>
<dbReference type="Proteomes" id="UP000218615">
    <property type="component" value="Unassembled WGS sequence"/>
</dbReference>
<evidence type="ECO:0000256" key="2">
    <source>
        <dbReference type="ARBA" id="ARBA00022605"/>
    </source>
</evidence>
<evidence type="ECO:0008006" key="15">
    <source>
        <dbReference type="Google" id="ProtNLM"/>
    </source>
</evidence>
<evidence type="ECO:0000256" key="7">
    <source>
        <dbReference type="ARBA" id="ARBA00023136"/>
    </source>
</evidence>
<keyword evidence="4" id="KW-0677">Repeat</keyword>
<name>A0A284VQA7_9EURY</name>
<dbReference type="Gene3D" id="3.10.580.10">
    <property type="entry name" value="CBS-domain"/>
    <property type="match status" value="1"/>
</dbReference>
<evidence type="ECO:0000313" key="13">
    <source>
        <dbReference type="EMBL" id="SNQ61471.1"/>
    </source>
</evidence>
<dbReference type="InterPro" id="IPR002550">
    <property type="entry name" value="CNNM"/>
</dbReference>
<dbReference type="FunFam" id="3.10.580.10:FF:000002">
    <property type="entry name" value="Magnesium/cobalt efflux protein CorC"/>
    <property type="match status" value="1"/>
</dbReference>
<sequence length="352" mass="39374">MDSWITIEIIIISVLIVFSAFFSLSETALLSVSKIRARHLAETGNKKAKILIKLLEYPELFLAAILIGNNIVNITASVLATDAALRFFGGSGTGLAIATGAMTLFILVFGEVFPKTLASRNAEYIALRIANPITMIIGILRPIVWFLTNVVNILIVLFGGKERVKHPFVTEEMIKIMAKVGEKEGTIEKHEREMIHKVFEFTDGKAHGVMTPRKSIVAIEESKTLDTALALINESGHSRIPVYKENFDNFVGMIYAKDLLKFRDYELERTKVYQILRPILVVKAGRGIPSLLKELQQKKMNLAMVVDNDMKVTGLVSTEDILEELVGEIFDEYDVEGKPYIQSQISMEKNLI</sequence>
<feature type="transmembrane region" description="Helical" evidence="10">
    <location>
        <begin position="7"/>
        <end position="24"/>
    </location>
</feature>
<evidence type="ECO:0000256" key="3">
    <source>
        <dbReference type="ARBA" id="ARBA00022692"/>
    </source>
</evidence>
<feature type="transmembrane region" description="Helical" evidence="10">
    <location>
        <begin position="92"/>
        <end position="113"/>
    </location>
</feature>
<evidence type="ECO:0000256" key="1">
    <source>
        <dbReference type="ARBA" id="ARBA00004141"/>
    </source>
</evidence>
<keyword evidence="14" id="KW-1185">Reference proteome</keyword>